<keyword evidence="1" id="KW-0732">Signal</keyword>
<evidence type="ECO:0000256" key="1">
    <source>
        <dbReference type="SAM" id="SignalP"/>
    </source>
</evidence>
<feature type="signal peptide" evidence="1">
    <location>
        <begin position="1"/>
        <end position="20"/>
    </location>
</feature>
<reference evidence="2" key="1">
    <citation type="journal article" date="2020" name="mSystems">
        <title>Genome- and Community-Level Interaction Insights into Carbon Utilization and Element Cycling Functions of Hydrothermarchaeota in Hydrothermal Sediment.</title>
        <authorList>
            <person name="Zhou Z."/>
            <person name="Liu Y."/>
            <person name="Xu W."/>
            <person name="Pan J."/>
            <person name="Luo Z.H."/>
            <person name="Li M."/>
        </authorList>
    </citation>
    <scope>NUCLEOTIDE SEQUENCE [LARGE SCALE GENOMIC DNA]</scope>
    <source>
        <strain evidence="2">SpSt-1182</strain>
    </source>
</reference>
<accession>A0A7V0T5I7</accession>
<dbReference type="Gene3D" id="2.60.120.260">
    <property type="entry name" value="Galactose-binding domain-like"/>
    <property type="match status" value="1"/>
</dbReference>
<evidence type="ECO:0000313" key="2">
    <source>
        <dbReference type="EMBL" id="HDQ99579.1"/>
    </source>
</evidence>
<feature type="chain" id="PRO_5031227200" description="CBM-cenC domain-containing protein" evidence="1">
    <location>
        <begin position="21"/>
        <end position="230"/>
    </location>
</feature>
<proteinExistence type="predicted"/>
<sequence>MLRKVVSALALLLLAATAPAANILPNSSFELWFLDMPVGWLTSEPLLPGTAVRDSAARTGEWCVRLSAQDTSAFVTTVTIVRAGVHYRFSGWANVPALVGGSFLLQFLTLELEPLGTPALLPALRSDDYREYVRWVTAPDEAALVSVSFATLPGVTVWVDDVTLEDTTIAGIEELPDAASRSAPAARRVFATPAVIAGLDPGVTVCDAAGRRLTGPAAMRPFRVYFVTEP</sequence>
<evidence type="ECO:0008006" key="3">
    <source>
        <dbReference type="Google" id="ProtNLM"/>
    </source>
</evidence>
<protein>
    <recommendedName>
        <fullName evidence="3">CBM-cenC domain-containing protein</fullName>
    </recommendedName>
</protein>
<gene>
    <name evidence="2" type="ORF">ENN51_04760</name>
</gene>
<dbReference type="Proteomes" id="UP000885672">
    <property type="component" value="Unassembled WGS sequence"/>
</dbReference>
<comment type="caution">
    <text evidence="2">The sequence shown here is derived from an EMBL/GenBank/DDBJ whole genome shotgun (WGS) entry which is preliminary data.</text>
</comment>
<name>A0A7V0T5I7_UNCW3</name>
<organism evidence="2">
    <name type="scientific">candidate division WOR-3 bacterium</name>
    <dbReference type="NCBI Taxonomy" id="2052148"/>
    <lineage>
        <taxon>Bacteria</taxon>
        <taxon>Bacteria division WOR-3</taxon>
    </lineage>
</organism>
<dbReference type="AlphaFoldDB" id="A0A7V0T5I7"/>
<dbReference type="EMBL" id="DSBX01000184">
    <property type="protein sequence ID" value="HDQ99579.1"/>
    <property type="molecule type" value="Genomic_DNA"/>
</dbReference>